<dbReference type="Proteomes" id="UP001234297">
    <property type="component" value="Chromosome 10"/>
</dbReference>
<protein>
    <submittedName>
        <fullName evidence="1">Uncharacterized protein</fullName>
    </submittedName>
</protein>
<sequence length="129" mass="14685">MFSIQSLMPVVADLPTQPSNGTTVYELLPKYGLLPVSVTSFSLSNNDDFVVKLQKPCYLQFEYLVYYDRRMTGILMYGGTKNLKGIKAKRFFLWLDVDDIMVNLSPSDFIYWVDHQEARGLAVSVSSIL</sequence>
<comment type="caution">
    <text evidence="1">The sequence shown here is derived from an EMBL/GenBank/DDBJ whole genome shotgun (WGS) entry which is preliminary data.</text>
</comment>
<proteinExistence type="predicted"/>
<gene>
    <name evidence="1" type="ORF">MRB53_030218</name>
</gene>
<evidence type="ECO:0000313" key="2">
    <source>
        <dbReference type="Proteomes" id="UP001234297"/>
    </source>
</evidence>
<reference evidence="1 2" key="1">
    <citation type="journal article" date="2022" name="Hortic Res">
        <title>A haplotype resolved chromosomal level avocado genome allows analysis of novel avocado genes.</title>
        <authorList>
            <person name="Nath O."/>
            <person name="Fletcher S.J."/>
            <person name="Hayward A."/>
            <person name="Shaw L.M."/>
            <person name="Masouleh A.K."/>
            <person name="Furtado A."/>
            <person name="Henry R.J."/>
            <person name="Mitter N."/>
        </authorList>
    </citation>
    <scope>NUCLEOTIDE SEQUENCE [LARGE SCALE GENOMIC DNA]</scope>
    <source>
        <strain evidence="2">cv. Hass</strain>
    </source>
</reference>
<dbReference type="EMBL" id="CM056818">
    <property type="protein sequence ID" value="KAJ8621689.1"/>
    <property type="molecule type" value="Genomic_DNA"/>
</dbReference>
<name>A0ACC2KL32_PERAE</name>
<evidence type="ECO:0000313" key="1">
    <source>
        <dbReference type="EMBL" id="KAJ8621689.1"/>
    </source>
</evidence>
<organism evidence="1 2">
    <name type="scientific">Persea americana</name>
    <name type="common">Avocado</name>
    <dbReference type="NCBI Taxonomy" id="3435"/>
    <lineage>
        <taxon>Eukaryota</taxon>
        <taxon>Viridiplantae</taxon>
        <taxon>Streptophyta</taxon>
        <taxon>Embryophyta</taxon>
        <taxon>Tracheophyta</taxon>
        <taxon>Spermatophyta</taxon>
        <taxon>Magnoliopsida</taxon>
        <taxon>Magnoliidae</taxon>
        <taxon>Laurales</taxon>
        <taxon>Lauraceae</taxon>
        <taxon>Persea</taxon>
    </lineage>
</organism>
<accession>A0ACC2KL32</accession>
<keyword evidence="2" id="KW-1185">Reference proteome</keyword>